<sequence>MAEIYEHFVQNAPFRERRELIFRALTLHADMVANVFSNARLWVDGGFVTHKSWAEPEDADVVVVVPQGEIARATEDKNLPLSTMQGVLSTKPSATTPKLHPMGGLLDVFIQPDVPVLLDPWHRIWSLVRDASGTEYLVLQRGIWR</sequence>
<protein>
    <submittedName>
        <fullName evidence="1">Uncharacterized protein</fullName>
    </submittedName>
</protein>
<dbReference type="AlphaFoldDB" id="A0A934NWF5"/>
<dbReference type="InterPro" id="IPR053860">
    <property type="entry name" value="DUF6932"/>
</dbReference>
<organism evidence="1 2">
    <name type="scientific">Antrihabitans stalagmiti</name>
    <dbReference type="NCBI Taxonomy" id="2799499"/>
    <lineage>
        <taxon>Bacteria</taxon>
        <taxon>Bacillati</taxon>
        <taxon>Actinomycetota</taxon>
        <taxon>Actinomycetes</taxon>
        <taxon>Mycobacteriales</taxon>
        <taxon>Nocardiaceae</taxon>
        <taxon>Antrihabitans</taxon>
    </lineage>
</organism>
<keyword evidence="2" id="KW-1185">Reference proteome</keyword>
<comment type="caution">
    <text evidence="1">The sequence shown here is derived from an EMBL/GenBank/DDBJ whole genome shotgun (WGS) entry which is preliminary data.</text>
</comment>
<evidence type="ECO:0000313" key="1">
    <source>
        <dbReference type="EMBL" id="MBJ8342821.1"/>
    </source>
</evidence>
<name>A0A934NWF5_9NOCA</name>
<dbReference type="EMBL" id="JAEMNV010000014">
    <property type="protein sequence ID" value="MBJ8342821.1"/>
    <property type="molecule type" value="Genomic_DNA"/>
</dbReference>
<proteinExistence type="predicted"/>
<dbReference type="Proteomes" id="UP000655868">
    <property type="component" value="Unassembled WGS sequence"/>
</dbReference>
<gene>
    <name evidence="1" type="ORF">JGU71_28415</name>
</gene>
<accession>A0A934NWF5</accession>
<evidence type="ECO:0000313" key="2">
    <source>
        <dbReference type="Proteomes" id="UP000655868"/>
    </source>
</evidence>
<dbReference type="Pfam" id="PF22014">
    <property type="entry name" value="DUF6932"/>
    <property type="match status" value="1"/>
</dbReference>
<reference evidence="1" key="1">
    <citation type="submission" date="2020-12" db="EMBL/GenBank/DDBJ databases">
        <title>Antrihabitans popcorni sp. nov. and Antrihabitans auranticaus sp. nov., isolated from a larva cave.</title>
        <authorList>
            <person name="Lee S.D."/>
            <person name="Kim I.S."/>
        </authorList>
    </citation>
    <scope>NUCLEOTIDE SEQUENCE</scope>
    <source>
        <strain evidence="1">YC3-6</strain>
    </source>
</reference>